<protein>
    <recommendedName>
        <fullName evidence="4">DNA polymerase delta subunit 3</fullName>
    </recommendedName>
</protein>
<dbReference type="AlphaFoldDB" id="A0A6A0A341"/>
<evidence type="ECO:0000313" key="3">
    <source>
        <dbReference type="Proteomes" id="UP000485058"/>
    </source>
</evidence>
<proteinExistence type="predicted"/>
<name>A0A6A0A341_HAELA</name>
<feature type="compositionally biased region" description="Basic and acidic residues" evidence="1">
    <location>
        <begin position="282"/>
        <end position="305"/>
    </location>
</feature>
<reference evidence="2 3" key="1">
    <citation type="submission" date="2020-02" db="EMBL/GenBank/DDBJ databases">
        <title>Draft genome sequence of Haematococcus lacustris strain NIES-144.</title>
        <authorList>
            <person name="Morimoto D."/>
            <person name="Nakagawa S."/>
            <person name="Yoshida T."/>
            <person name="Sawayama S."/>
        </authorList>
    </citation>
    <scope>NUCLEOTIDE SEQUENCE [LARGE SCALE GENOMIC DNA]</scope>
    <source>
        <strain evidence="2 3">NIES-144</strain>
    </source>
</reference>
<keyword evidence="3" id="KW-1185">Reference proteome</keyword>
<evidence type="ECO:0000256" key="1">
    <source>
        <dbReference type="SAM" id="MobiDB-lite"/>
    </source>
</evidence>
<accession>A0A6A0A341</accession>
<feature type="region of interest" description="Disordered" evidence="1">
    <location>
        <begin position="138"/>
        <end position="352"/>
    </location>
</feature>
<evidence type="ECO:0008006" key="4">
    <source>
        <dbReference type="Google" id="ProtNLM"/>
    </source>
</evidence>
<gene>
    <name evidence="2" type="ORF">HaLaN_25794</name>
</gene>
<evidence type="ECO:0000313" key="2">
    <source>
        <dbReference type="EMBL" id="GFH27469.1"/>
    </source>
</evidence>
<sequence>MASKEDMLEELREALETDNQAITYKWVARHFNLSAARARQVPGFEGRSNICSGRLPEGNTSAHCAGRIRSSFASGAGHLAGLLLSAYIQAHPEELLLWQRDLHDSIGALQAGHTALPAACRIVPLVSKLPVTKATPVTAKAADCPPKKDNGEQAAPGVSEGGHANKALKESAATSTQSEEPCDVKVPKPAQPEKQGEEVAGVERQLNSKRKRAMVGLDDSDGEDSESLAGGNLPQPEQPASGASCVKAQASSEVPNPTVRGVEATKGVAAQPAAPPVPQAGRVDKRKVQETAAKEQEAVSTERRSNAPAPKTRKTETAPSKGAPAGKGGTGAKAAQSKTSGQKDIKSFFSKK</sequence>
<dbReference type="Proteomes" id="UP000485058">
    <property type="component" value="Unassembled WGS sequence"/>
</dbReference>
<organism evidence="2 3">
    <name type="scientific">Haematococcus lacustris</name>
    <name type="common">Green alga</name>
    <name type="synonym">Haematococcus pluvialis</name>
    <dbReference type="NCBI Taxonomy" id="44745"/>
    <lineage>
        <taxon>Eukaryota</taxon>
        <taxon>Viridiplantae</taxon>
        <taxon>Chlorophyta</taxon>
        <taxon>core chlorophytes</taxon>
        <taxon>Chlorophyceae</taxon>
        <taxon>CS clade</taxon>
        <taxon>Chlamydomonadales</taxon>
        <taxon>Haematococcaceae</taxon>
        <taxon>Haematococcus</taxon>
    </lineage>
</organism>
<comment type="caution">
    <text evidence="2">The sequence shown here is derived from an EMBL/GenBank/DDBJ whole genome shotgun (WGS) entry which is preliminary data.</text>
</comment>
<dbReference type="EMBL" id="BLLF01003486">
    <property type="protein sequence ID" value="GFH27469.1"/>
    <property type="molecule type" value="Genomic_DNA"/>
</dbReference>